<reference evidence="1" key="1">
    <citation type="submission" date="2019-04" db="EMBL/GenBank/DDBJ databases">
        <authorList>
            <consortium name="Science for Life Laboratories"/>
        </authorList>
    </citation>
    <scope>NUCLEOTIDE SEQUENCE</scope>
    <source>
        <strain evidence="1">MBLW1</strain>
    </source>
</reference>
<dbReference type="InParanoid" id="A0A6C2YHL3"/>
<evidence type="ECO:0000313" key="1">
    <source>
        <dbReference type="EMBL" id="VIP00907.1"/>
    </source>
</evidence>
<dbReference type="EMBL" id="LR586016">
    <property type="protein sequence ID" value="VIP00907.1"/>
    <property type="molecule type" value="Genomic_DNA"/>
</dbReference>
<dbReference type="KEGG" id="tim:GMBLW1_30530"/>
<keyword evidence="1" id="KW-0436">Ligase</keyword>
<organism evidence="1">
    <name type="scientific">Tuwongella immobilis</name>
    <dbReference type="NCBI Taxonomy" id="692036"/>
    <lineage>
        <taxon>Bacteria</taxon>
        <taxon>Pseudomonadati</taxon>
        <taxon>Planctomycetota</taxon>
        <taxon>Planctomycetia</taxon>
        <taxon>Gemmatales</taxon>
        <taxon>Gemmataceae</taxon>
        <taxon>Tuwongella</taxon>
    </lineage>
</organism>
<dbReference type="GO" id="GO:0016874">
    <property type="term" value="F:ligase activity"/>
    <property type="evidence" value="ECO:0007669"/>
    <property type="project" value="UniProtKB-KW"/>
</dbReference>
<dbReference type="EMBL" id="LR593887">
    <property type="protein sequence ID" value="VTR97232.1"/>
    <property type="molecule type" value="Genomic_DNA"/>
</dbReference>
<protein>
    <recommendedName>
        <fullName evidence="3">T4 RNA ligase 1-like N-terminal domain-containing protein</fullName>
    </recommendedName>
</protein>
<sequence>MWYAFDSTDSVHLQRLLDAVRADDADFLEQHSISKLEKSNAVILNYRQAAAPNPVSSLARGLVVDRLSAAIWSMPFRRFANYGESHAHPVDFANSDILEKLDGSMLSVSFPTRNPAAPIWHTRRMLSLTDIGFLSKGFDGEEFRLLEQARTFLQRIRFRPEHTNYTWTFEFLHKLRPVITRYTAEELGLVLIGARQLDTLAEASEDQLDALAGEIGVRRPRRWPALPDREAIRELLQAFPDDFEGVIVRDRQTGFRVKVKSPRYLAMHHLLGKLSGKSLLTVWLAGESSEVIAYYPEAAERLALIANRFAALRDSLWERTQFWTMGMSDRKALAQRLERDSAPPVERAASFVTIGRPEAIARDALTRFLRSWPIDRLCDALQLPEEW</sequence>
<evidence type="ECO:0000313" key="2">
    <source>
        <dbReference type="Proteomes" id="UP000464378"/>
    </source>
</evidence>
<name>A0A6C2YHL3_9BACT</name>
<dbReference type="AlphaFoldDB" id="A0A6C2YHL3"/>
<gene>
    <name evidence="1" type="ORF">GMBLW1_30530</name>
</gene>
<keyword evidence="2" id="KW-1185">Reference proteome</keyword>
<dbReference type="Proteomes" id="UP000464378">
    <property type="component" value="Chromosome"/>
</dbReference>
<dbReference type="RefSeq" id="WP_162656070.1">
    <property type="nucleotide sequence ID" value="NZ_LR593887.1"/>
</dbReference>
<evidence type="ECO:0008006" key="3">
    <source>
        <dbReference type="Google" id="ProtNLM"/>
    </source>
</evidence>
<accession>A0A6C2YHL3</accession>
<proteinExistence type="predicted"/>